<feature type="domain" description="G-protein coupled receptors family 1 profile" evidence="10">
    <location>
        <begin position="91"/>
        <end position="230"/>
    </location>
</feature>
<dbReference type="InterPro" id="IPR000276">
    <property type="entry name" value="GPCR_Rhodpsn"/>
</dbReference>
<evidence type="ECO:0000313" key="13">
    <source>
        <dbReference type="Proteomes" id="UP000677228"/>
    </source>
</evidence>
<organism evidence="11 13">
    <name type="scientific">Didymodactylos carnosus</name>
    <dbReference type="NCBI Taxonomy" id="1234261"/>
    <lineage>
        <taxon>Eukaryota</taxon>
        <taxon>Metazoa</taxon>
        <taxon>Spiralia</taxon>
        <taxon>Gnathifera</taxon>
        <taxon>Rotifera</taxon>
        <taxon>Eurotatoria</taxon>
        <taxon>Bdelloidea</taxon>
        <taxon>Philodinida</taxon>
        <taxon>Philodinidae</taxon>
        <taxon>Didymodactylos</taxon>
    </lineage>
</organism>
<feature type="transmembrane region" description="Helical" evidence="9">
    <location>
        <begin position="155"/>
        <end position="176"/>
    </location>
</feature>
<dbReference type="PANTHER" id="PTHR24243:SF230">
    <property type="entry name" value="G-PROTEIN COUPLED RECEPTORS FAMILY 1 PROFILE DOMAIN-CONTAINING PROTEIN"/>
    <property type="match status" value="1"/>
</dbReference>
<evidence type="ECO:0000256" key="4">
    <source>
        <dbReference type="ARBA" id="ARBA00023040"/>
    </source>
</evidence>
<dbReference type="EMBL" id="CAJOBA010082452">
    <property type="protein sequence ID" value="CAF4448150.1"/>
    <property type="molecule type" value="Genomic_DNA"/>
</dbReference>
<name>A0A8S2G518_9BILA</name>
<dbReference type="PANTHER" id="PTHR24243">
    <property type="entry name" value="G-PROTEIN COUPLED RECEPTOR"/>
    <property type="match status" value="1"/>
</dbReference>
<keyword evidence="4 8" id="KW-0297">G-protein coupled receptor</keyword>
<dbReference type="AlphaFoldDB" id="A0A8S2G518"/>
<reference evidence="11" key="1">
    <citation type="submission" date="2021-02" db="EMBL/GenBank/DDBJ databases">
        <authorList>
            <person name="Nowell W R."/>
        </authorList>
    </citation>
    <scope>NUCLEOTIDE SEQUENCE</scope>
</reference>
<feature type="transmembrane region" description="Helical" evidence="9">
    <location>
        <begin position="78"/>
        <end position="99"/>
    </location>
</feature>
<evidence type="ECO:0000256" key="8">
    <source>
        <dbReference type="RuleBase" id="RU000688"/>
    </source>
</evidence>
<dbReference type="Pfam" id="PF00001">
    <property type="entry name" value="7tm_1"/>
    <property type="match status" value="1"/>
</dbReference>
<evidence type="ECO:0000256" key="1">
    <source>
        <dbReference type="ARBA" id="ARBA00004141"/>
    </source>
</evidence>
<feature type="transmembrane region" description="Helical" evidence="9">
    <location>
        <begin position="111"/>
        <end position="134"/>
    </location>
</feature>
<dbReference type="GO" id="GO:0005886">
    <property type="term" value="C:plasma membrane"/>
    <property type="evidence" value="ECO:0007669"/>
    <property type="project" value="TreeGrafter"/>
</dbReference>
<evidence type="ECO:0000256" key="2">
    <source>
        <dbReference type="ARBA" id="ARBA00022692"/>
    </source>
</evidence>
<dbReference type="GO" id="GO:0004930">
    <property type="term" value="F:G protein-coupled receptor activity"/>
    <property type="evidence" value="ECO:0007669"/>
    <property type="project" value="UniProtKB-KW"/>
</dbReference>
<evidence type="ECO:0000256" key="7">
    <source>
        <dbReference type="ARBA" id="ARBA00023224"/>
    </source>
</evidence>
<proteinExistence type="inferred from homology"/>
<comment type="caution">
    <text evidence="11">The sequence shown here is derived from an EMBL/GenBank/DDBJ whole genome shotgun (WGS) entry which is preliminary data.</text>
</comment>
<dbReference type="Proteomes" id="UP000682733">
    <property type="component" value="Unassembled WGS sequence"/>
</dbReference>
<keyword evidence="3 9" id="KW-1133">Transmembrane helix</keyword>
<dbReference type="Gene3D" id="1.20.1070.10">
    <property type="entry name" value="Rhodopsin 7-helix transmembrane proteins"/>
    <property type="match status" value="1"/>
</dbReference>
<gene>
    <name evidence="11" type="ORF">OVA965_LOCUS43436</name>
    <name evidence="12" type="ORF">TMI583_LOCUS45700</name>
</gene>
<accession>A0A8S2G518</accession>
<sequence>YSIVMGKNGSSFNLIINYILESTFNERERLHKLYKTNDQLIQCKLNVNNNVNLNNSCHVVALSNTTTSFQQTVNILKLYIYPIIILCGTIGNFLSFLIMCRNVKKGYPSSLYLTILALADFLFLLFNSLPEWLGTLYKIDFKLTSQTMCRLIPHLVYLTSHLSAGLVVTVTVERYIAVKYPLIAHKLNTIRNTKFVILILIIILFLLDSHFLFLFNRFNQKVLMILSPYN</sequence>
<keyword evidence="2 8" id="KW-0812">Transmembrane</keyword>
<dbReference type="InterPro" id="IPR017452">
    <property type="entry name" value="GPCR_Rhodpsn_7TM"/>
</dbReference>
<dbReference type="PROSITE" id="PS00237">
    <property type="entry name" value="G_PROTEIN_RECEP_F1_1"/>
    <property type="match status" value="1"/>
</dbReference>
<evidence type="ECO:0000256" key="9">
    <source>
        <dbReference type="SAM" id="Phobius"/>
    </source>
</evidence>
<dbReference type="Proteomes" id="UP000677228">
    <property type="component" value="Unassembled WGS sequence"/>
</dbReference>
<evidence type="ECO:0000313" key="12">
    <source>
        <dbReference type="EMBL" id="CAF4448150.1"/>
    </source>
</evidence>
<keyword evidence="7 8" id="KW-0807">Transducer</keyword>
<comment type="similarity">
    <text evidence="8">Belongs to the G-protein coupled receptor 1 family.</text>
</comment>
<dbReference type="PRINTS" id="PR00237">
    <property type="entry name" value="GPCRRHODOPSN"/>
</dbReference>
<dbReference type="PROSITE" id="PS50262">
    <property type="entry name" value="G_PROTEIN_RECEP_F1_2"/>
    <property type="match status" value="1"/>
</dbReference>
<feature type="non-terminal residue" evidence="11">
    <location>
        <position position="1"/>
    </location>
</feature>
<feature type="transmembrane region" description="Helical" evidence="9">
    <location>
        <begin position="196"/>
        <end position="215"/>
    </location>
</feature>
<protein>
    <recommendedName>
        <fullName evidence="10">G-protein coupled receptors family 1 profile domain-containing protein</fullName>
    </recommendedName>
</protein>
<evidence type="ECO:0000256" key="3">
    <source>
        <dbReference type="ARBA" id="ARBA00022989"/>
    </source>
</evidence>
<evidence type="ECO:0000259" key="10">
    <source>
        <dbReference type="PROSITE" id="PS50262"/>
    </source>
</evidence>
<evidence type="ECO:0000256" key="6">
    <source>
        <dbReference type="ARBA" id="ARBA00023170"/>
    </source>
</evidence>
<keyword evidence="6 8" id="KW-0675">Receptor</keyword>
<dbReference type="EMBL" id="CAJNOK010057256">
    <property type="protein sequence ID" value="CAF1625594.1"/>
    <property type="molecule type" value="Genomic_DNA"/>
</dbReference>
<keyword evidence="5 9" id="KW-0472">Membrane</keyword>
<feature type="non-terminal residue" evidence="11">
    <location>
        <position position="230"/>
    </location>
</feature>
<evidence type="ECO:0000313" key="11">
    <source>
        <dbReference type="EMBL" id="CAF1625594.1"/>
    </source>
</evidence>
<dbReference type="SUPFAM" id="SSF81321">
    <property type="entry name" value="Family A G protein-coupled receptor-like"/>
    <property type="match status" value="1"/>
</dbReference>
<evidence type="ECO:0000256" key="5">
    <source>
        <dbReference type="ARBA" id="ARBA00023136"/>
    </source>
</evidence>
<comment type="subcellular location">
    <subcellularLocation>
        <location evidence="1">Membrane</location>
        <topology evidence="1">Multi-pass membrane protein</topology>
    </subcellularLocation>
</comment>